<protein>
    <recommendedName>
        <fullName evidence="4">Transmembrane protein</fullName>
    </recommendedName>
</protein>
<keyword evidence="1" id="KW-0812">Transmembrane</keyword>
<accession>A0A6B1YJ71</accession>
<keyword evidence="1" id="KW-1133">Transmembrane helix</keyword>
<evidence type="ECO:0000256" key="1">
    <source>
        <dbReference type="SAM" id="Phobius"/>
    </source>
</evidence>
<dbReference type="RefSeq" id="WP_108116203.1">
    <property type="nucleotide sequence ID" value="NZ_CP187275.1"/>
</dbReference>
<reference evidence="2" key="1">
    <citation type="submission" date="2020-01" db="EMBL/GenBank/DDBJ databases">
        <title>Bacteria Cultured from War Wounds Associated with the Conflict in Eastern Ukraine.</title>
        <authorList>
            <person name="Snesrud E."/>
            <person name="Galac M.R."/>
            <person name="Mc Gann P."/>
            <person name="Valentine K."/>
            <person name="Viacheslav K."/>
        </authorList>
    </citation>
    <scope>NUCLEOTIDE SEQUENCE</scope>
    <source>
        <strain evidence="2">VNMU148</strain>
    </source>
</reference>
<comment type="caution">
    <text evidence="2">The sequence shown here is derived from an EMBL/GenBank/DDBJ whole genome shotgun (WGS) entry which is preliminary data.</text>
</comment>
<dbReference type="Proteomes" id="UP000644192">
    <property type="component" value="Unassembled WGS sequence"/>
</dbReference>
<evidence type="ECO:0000313" key="2">
    <source>
        <dbReference type="EMBL" id="MZZ16586.1"/>
    </source>
</evidence>
<dbReference type="EMBL" id="WXZT01000029">
    <property type="protein sequence ID" value="MZZ16586.1"/>
    <property type="molecule type" value="Genomic_DNA"/>
</dbReference>
<sequence length="68" mass="7180">MFQLIILRWVEEALMAMGGSLIATGLVLIATPQSDPRLLALCLVLGILMMVGKLVLSIATALSNPTGE</sequence>
<organism evidence="2 3">
    <name type="scientific">Pseudomonas aeruginosa</name>
    <dbReference type="NCBI Taxonomy" id="287"/>
    <lineage>
        <taxon>Bacteria</taxon>
        <taxon>Pseudomonadati</taxon>
        <taxon>Pseudomonadota</taxon>
        <taxon>Gammaproteobacteria</taxon>
        <taxon>Pseudomonadales</taxon>
        <taxon>Pseudomonadaceae</taxon>
        <taxon>Pseudomonas</taxon>
    </lineage>
</organism>
<name>A0A6B1YJ71_PSEAI</name>
<evidence type="ECO:0000313" key="3">
    <source>
        <dbReference type="Proteomes" id="UP000644192"/>
    </source>
</evidence>
<dbReference type="AlphaFoldDB" id="A0A6B1YJ71"/>
<feature type="transmembrane region" description="Helical" evidence="1">
    <location>
        <begin position="13"/>
        <end position="31"/>
    </location>
</feature>
<feature type="transmembrane region" description="Helical" evidence="1">
    <location>
        <begin position="38"/>
        <end position="62"/>
    </location>
</feature>
<gene>
    <name evidence="2" type="ORF">GUL26_30420</name>
</gene>
<evidence type="ECO:0008006" key="4">
    <source>
        <dbReference type="Google" id="ProtNLM"/>
    </source>
</evidence>
<proteinExistence type="predicted"/>
<keyword evidence="1" id="KW-0472">Membrane</keyword>